<reference evidence="3" key="1">
    <citation type="submission" date="2016-03" db="EMBL/GenBank/DDBJ databases">
        <title>Draft genome sequence of Paenibacillus glacialis DSM 22343.</title>
        <authorList>
            <person name="Shin S.-K."/>
            <person name="Yi H."/>
        </authorList>
    </citation>
    <scope>NUCLEOTIDE SEQUENCE [LARGE SCALE GENOMIC DNA]</scope>
    <source>
        <strain evidence="3">CCUG 60099</strain>
    </source>
</reference>
<sequence length="178" mass="21059">MIFLMEFTSNIVINTNRLILEPIDEKYIDDINTNFTPEITIYMPFNPNRDRKEIVNFVESAKKNLIQKTDIVFVVLNLKREFIGCCGIHNINKESVELGLWLRKESQSLGLGAEIINALIDFIEQNFKLNYIIYPVDQKNYRSVKIPEKFGFIPFRTYKQKKNDTTDLYIIEFRKYTT</sequence>
<feature type="domain" description="N-acetyltransferase" evidence="1">
    <location>
        <begin position="18"/>
        <end position="175"/>
    </location>
</feature>
<accession>A0ABX2XE52</accession>
<dbReference type="EMBL" id="LVEN01000042">
    <property type="protein sequence ID" value="OCB70448.1"/>
    <property type="molecule type" value="Genomic_DNA"/>
</dbReference>
<comment type="caution">
    <text evidence="2">The sequence shown here is derived from an EMBL/GenBank/DDBJ whole genome shotgun (WGS) entry which is preliminary data.</text>
</comment>
<proteinExistence type="predicted"/>
<gene>
    <name evidence="2" type="ORF">FLP_17355</name>
</gene>
<dbReference type="Proteomes" id="UP000093343">
    <property type="component" value="Unassembled WGS sequence"/>
</dbReference>
<dbReference type="InterPro" id="IPR051531">
    <property type="entry name" value="N-acetyltransferase"/>
</dbReference>
<dbReference type="InterPro" id="IPR000182">
    <property type="entry name" value="GNAT_dom"/>
</dbReference>
<dbReference type="SUPFAM" id="SSF55729">
    <property type="entry name" value="Acyl-CoA N-acyltransferases (Nat)"/>
    <property type="match status" value="1"/>
</dbReference>
<organism evidence="2 3">
    <name type="scientific">Flavobacterium piscis</name>
    <dbReference type="NCBI Taxonomy" id="1114874"/>
    <lineage>
        <taxon>Bacteria</taxon>
        <taxon>Pseudomonadati</taxon>
        <taxon>Bacteroidota</taxon>
        <taxon>Flavobacteriia</taxon>
        <taxon>Flavobacteriales</taxon>
        <taxon>Flavobacteriaceae</taxon>
        <taxon>Flavobacterium</taxon>
    </lineage>
</organism>
<name>A0ABX2XE52_9FLAO</name>
<evidence type="ECO:0000259" key="1">
    <source>
        <dbReference type="PROSITE" id="PS51186"/>
    </source>
</evidence>
<dbReference type="PANTHER" id="PTHR43792">
    <property type="entry name" value="GNAT FAMILY, PUTATIVE (AFU_ORTHOLOGUE AFUA_3G00765)-RELATED-RELATED"/>
    <property type="match status" value="1"/>
</dbReference>
<dbReference type="Gene3D" id="3.40.630.30">
    <property type="match status" value="1"/>
</dbReference>
<evidence type="ECO:0000313" key="3">
    <source>
        <dbReference type="Proteomes" id="UP000093343"/>
    </source>
</evidence>
<protein>
    <recommendedName>
        <fullName evidence="1">N-acetyltransferase domain-containing protein</fullName>
    </recommendedName>
</protein>
<keyword evidence="3" id="KW-1185">Reference proteome</keyword>
<evidence type="ECO:0000313" key="2">
    <source>
        <dbReference type="EMBL" id="OCB70448.1"/>
    </source>
</evidence>
<dbReference type="PROSITE" id="PS51186">
    <property type="entry name" value="GNAT"/>
    <property type="match status" value="1"/>
</dbReference>
<dbReference type="InterPro" id="IPR016181">
    <property type="entry name" value="Acyl_CoA_acyltransferase"/>
</dbReference>
<dbReference type="Pfam" id="PF13302">
    <property type="entry name" value="Acetyltransf_3"/>
    <property type="match status" value="1"/>
</dbReference>